<keyword evidence="4" id="KW-1185">Reference proteome</keyword>
<evidence type="ECO:0000256" key="2">
    <source>
        <dbReference type="SAM" id="SignalP"/>
    </source>
</evidence>
<keyword evidence="2" id="KW-0732">Signal</keyword>
<feature type="chain" id="PRO_5015651908" evidence="2">
    <location>
        <begin position="25"/>
        <end position="172"/>
    </location>
</feature>
<dbReference type="EMBL" id="PKSL01000023">
    <property type="protein sequence ID" value="POW13603.1"/>
    <property type="molecule type" value="Genomic_DNA"/>
</dbReference>
<evidence type="ECO:0000313" key="4">
    <source>
        <dbReference type="Proteomes" id="UP000239156"/>
    </source>
</evidence>
<protein>
    <submittedName>
        <fullName evidence="3">Uncharacterized protein</fullName>
    </submittedName>
</protein>
<feature type="signal peptide" evidence="2">
    <location>
        <begin position="1"/>
        <end position="24"/>
    </location>
</feature>
<evidence type="ECO:0000313" key="3">
    <source>
        <dbReference type="EMBL" id="POW13603.1"/>
    </source>
</evidence>
<feature type="compositionally biased region" description="Basic residues" evidence="1">
    <location>
        <begin position="94"/>
        <end position="105"/>
    </location>
</feature>
<feature type="compositionally biased region" description="Basic and acidic residues" evidence="1">
    <location>
        <begin position="106"/>
        <end position="129"/>
    </location>
</feature>
<gene>
    <name evidence="3" type="ORF">PSTT_03594</name>
</gene>
<reference evidence="3" key="1">
    <citation type="submission" date="2017-12" db="EMBL/GenBank/DDBJ databases">
        <title>Gene loss provides genomic basis for host adaptation in cereal stripe rust fungi.</title>
        <authorList>
            <person name="Xia C."/>
        </authorList>
    </citation>
    <scope>NUCLEOTIDE SEQUENCE [LARGE SCALE GENOMIC DNA]</scope>
    <source>
        <strain evidence="3">93-210</strain>
    </source>
</reference>
<name>A0A2S4VVS1_9BASI</name>
<feature type="region of interest" description="Disordered" evidence="1">
    <location>
        <begin position="84"/>
        <end position="172"/>
    </location>
</feature>
<dbReference type="AlphaFoldDB" id="A0A2S4VVS1"/>
<sequence length="172" mass="19748">MFKEHPCQVLKFLMVVFVCVLSPAFPSLQTEVIKEISPKTPSDEQLNKKFLDQIYKRLVRLTANEKQSYRTDFGRLLNQTNVLAPLGEPIDHPHKGRTRKPKQSKKKEDSAKSTKREKSHGEHIAEANTKKKKVGHPRKAVEDQPQGKNPVGRPRKIAKIDPEEVKNLQQRL</sequence>
<proteinExistence type="predicted"/>
<dbReference type="VEuPathDB" id="FungiDB:PSTT_03594"/>
<comment type="caution">
    <text evidence="3">The sequence shown here is derived from an EMBL/GenBank/DDBJ whole genome shotgun (WGS) entry which is preliminary data.</text>
</comment>
<evidence type="ECO:0000256" key="1">
    <source>
        <dbReference type="SAM" id="MobiDB-lite"/>
    </source>
</evidence>
<organism evidence="3 4">
    <name type="scientific">Puccinia striiformis</name>
    <dbReference type="NCBI Taxonomy" id="27350"/>
    <lineage>
        <taxon>Eukaryota</taxon>
        <taxon>Fungi</taxon>
        <taxon>Dikarya</taxon>
        <taxon>Basidiomycota</taxon>
        <taxon>Pucciniomycotina</taxon>
        <taxon>Pucciniomycetes</taxon>
        <taxon>Pucciniales</taxon>
        <taxon>Pucciniaceae</taxon>
        <taxon>Puccinia</taxon>
    </lineage>
</organism>
<dbReference type="Proteomes" id="UP000239156">
    <property type="component" value="Unassembled WGS sequence"/>
</dbReference>
<accession>A0A2S4VVS1</accession>